<reference evidence="3" key="1">
    <citation type="journal article" date="2019" name="Int. J. Syst. Evol. Microbiol.">
        <title>The Global Catalogue of Microorganisms (GCM) 10K type strain sequencing project: providing services to taxonomists for standard genome sequencing and annotation.</title>
        <authorList>
            <consortium name="The Broad Institute Genomics Platform"/>
            <consortium name="The Broad Institute Genome Sequencing Center for Infectious Disease"/>
            <person name="Wu L."/>
            <person name="Ma J."/>
        </authorList>
    </citation>
    <scope>NUCLEOTIDE SEQUENCE [LARGE SCALE GENOMIC DNA]</scope>
    <source>
        <strain evidence="3">KCTC 12708</strain>
    </source>
</reference>
<comment type="caution">
    <text evidence="2">The sequence shown here is derived from an EMBL/GenBank/DDBJ whole genome shotgun (WGS) entry which is preliminary data.</text>
</comment>
<keyword evidence="3" id="KW-1185">Reference proteome</keyword>
<dbReference type="GeneID" id="94370535"/>
<name>A0ABQ3C381_9FLAO</name>
<proteinExistence type="predicted"/>
<keyword evidence="1" id="KW-0812">Transmembrane</keyword>
<dbReference type="RefSeq" id="WP_027885829.1">
    <property type="nucleotide sequence ID" value="NZ_BMWY01000031.1"/>
</dbReference>
<gene>
    <name evidence="2" type="ORF">GCM10008088_28760</name>
</gene>
<organism evidence="2 3">
    <name type="scientific">Mesonia mobilis</name>
    <dbReference type="NCBI Taxonomy" id="369791"/>
    <lineage>
        <taxon>Bacteria</taxon>
        <taxon>Pseudomonadati</taxon>
        <taxon>Bacteroidota</taxon>
        <taxon>Flavobacteriia</taxon>
        <taxon>Flavobacteriales</taxon>
        <taxon>Flavobacteriaceae</taxon>
        <taxon>Mesonia</taxon>
    </lineage>
</organism>
<feature type="transmembrane region" description="Helical" evidence="1">
    <location>
        <begin position="6"/>
        <end position="24"/>
    </location>
</feature>
<evidence type="ECO:0000313" key="2">
    <source>
        <dbReference type="EMBL" id="GGZ65920.1"/>
    </source>
</evidence>
<dbReference type="Proteomes" id="UP000615593">
    <property type="component" value="Unassembled WGS sequence"/>
</dbReference>
<keyword evidence="1" id="KW-0472">Membrane</keyword>
<dbReference type="EMBL" id="BMWY01000031">
    <property type="protein sequence ID" value="GGZ65920.1"/>
    <property type="molecule type" value="Genomic_DNA"/>
</dbReference>
<feature type="transmembrane region" description="Helical" evidence="1">
    <location>
        <begin position="36"/>
        <end position="62"/>
    </location>
</feature>
<evidence type="ECO:0000256" key="1">
    <source>
        <dbReference type="SAM" id="Phobius"/>
    </source>
</evidence>
<keyword evidence="1" id="KW-1133">Transmembrane helix</keyword>
<protein>
    <recommendedName>
        <fullName evidence="4">Lipoprotein SmpA/OmlA domain-containing protein</fullName>
    </recommendedName>
</protein>
<accession>A0ABQ3C381</accession>
<sequence length="155" mass="18308">MSTEVPIIILLILIPTFFFIRWILKKRITDSSKRNISSFLLSLIISPILYLVFIFLFFSYLFHEPQKDFNQDKWFANKLSRYEMRDDIVNSNILKSKTKQELIQLIGKPDIKDSTNIWIYDLGTSGAGLGWQFNSLKITFKNREVSDVKKIELRH</sequence>
<evidence type="ECO:0000313" key="3">
    <source>
        <dbReference type="Proteomes" id="UP000615593"/>
    </source>
</evidence>
<evidence type="ECO:0008006" key="4">
    <source>
        <dbReference type="Google" id="ProtNLM"/>
    </source>
</evidence>